<proteinExistence type="predicted"/>
<protein>
    <submittedName>
        <fullName evidence="1">Helix-hairpin-helix domain-containing protein</fullName>
    </submittedName>
</protein>
<dbReference type="RefSeq" id="WP_386063620.1">
    <property type="nucleotide sequence ID" value="NZ_JBHTKL010000006.1"/>
</dbReference>
<sequence length="154" mass="17791">MSVKRPKLPLSHEEKQILRKNKIKLGDVHNLKAKAIRDLLGVSMDRANTLVGLAQFQQVPSIGHELASKLVSLGYYDFQQIKTENWAEVFHDLEMKLGCWTDPCVEDQIICVINYANNPGSEKQWFDFTAERKSYRKQHGYPASRPKVAWYEND</sequence>
<evidence type="ECO:0000313" key="2">
    <source>
        <dbReference type="Proteomes" id="UP001596990"/>
    </source>
</evidence>
<evidence type="ECO:0000313" key="1">
    <source>
        <dbReference type="EMBL" id="MFD1020982.1"/>
    </source>
</evidence>
<dbReference type="InterPro" id="IPR021725">
    <property type="entry name" value="Cdd1"/>
</dbReference>
<dbReference type="EMBL" id="JBHTKL010000006">
    <property type="protein sequence ID" value="MFD1020982.1"/>
    <property type="molecule type" value="Genomic_DNA"/>
</dbReference>
<organism evidence="1 2">
    <name type="scientific">Thalassobacillus hwangdonensis</name>
    <dbReference type="NCBI Taxonomy" id="546108"/>
    <lineage>
        <taxon>Bacteria</taxon>
        <taxon>Bacillati</taxon>
        <taxon>Bacillota</taxon>
        <taxon>Bacilli</taxon>
        <taxon>Bacillales</taxon>
        <taxon>Bacillaceae</taxon>
        <taxon>Thalassobacillus</taxon>
    </lineage>
</organism>
<dbReference type="Pfam" id="PF11731">
    <property type="entry name" value="Cdd1"/>
    <property type="match status" value="1"/>
</dbReference>
<dbReference type="Proteomes" id="UP001596990">
    <property type="component" value="Unassembled WGS sequence"/>
</dbReference>
<keyword evidence="2" id="KW-1185">Reference proteome</keyword>
<reference evidence="2" key="1">
    <citation type="journal article" date="2019" name="Int. J. Syst. Evol. Microbiol.">
        <title>The Global Catalogue of Microorganisms (GCM) 10K type strain sequencing project: providing services to taxonomists for standard genome sequencing and annotation.</title>
        <authorList>
            <consortium name="The Broad Institute Genomics Platform"/>
            <consortium name="The Broad Institute Genome Sequencing Center for Infectious Disease"/>
            <person name="Wu L."/>
            <person name="Ma J."/>
        </authorList>
    </citation>
    <scope>NUCLEOTIDE SEQUENCE [LARGE SCALE GENOMIC DNA]</scope>
    <source>
        <strain evidence="2">CCUG 56607</strain>
    </source>
</reference>
<name>A0ABW3L682_9BACI</name>
<accession>A0ABW3L682</accession>
<comment type="caution">
    <text evidence="1">The sequence shown here is derived from an EMBL/GenBank/DDBJ whole genome shotgun (WGS) entry which is preliminary data.</text>
</comment>
<gene>
    <name evidence="1" type="ORF">ACFQ2J_17465</name>
</gene>